<comment type="caution">
    <text evidence="2">The sequence shown here is derived from an EMBL/GenBank/DDBJ whole genome shotgun (WGS) entry which is preliminary data.</text>
</comment>
<feature type="compositionally biased region" description="Low complexity" evidence="1">
    <location>
        <begin position="219"/>
        <end position="255"/>
    </location>
</feature>
<reference evidence="2 3" key="1">
    <citation type="journal article" date="2020" name="J. Clin. Microbiol.">
        <title>Assessing the Genetic Diversity of Austrian Corynebacterium diphtheriae Clinical Isolates, 2011-2019.</title>
        <authorList>
            <person name="Schaeffer J."/>
            <person name="Huhulescu S."/>
            <person name="Stoeger A."/>
            <person name="Allerberger F."/>
            <person name="Ruppitsch W."/>
        </authorList>
    </citation>
    <scope>NUCLEOTIDE SEQUENCE [LARGE SCALE GENOMIC DNA]</scope>
    <source>
        <strain evidence="2 3">04-17</strain>
    </source>
</reference>
<feature type="compositionally biased region" description="Pro residues" evidence="1">
    <location>
        <begin position="382"/>
        <end position="414"/>
    </location>
</feature>
<feature type="region of interest" description="Disordered" evidence="1">
    <location>
        <begin position="382"/>
        <end position="451"/>
    </location>
</feature>
<dbReference type="RefSeq" id="WP_196977152.1">
    <property type="nucleotide sequence ID" value="NZ_CANNXG010000001.1"/>
</dbReference>
<feature type="compositionally biased region" description="Pro residues" evidence="1">
    <location>
        <begin position="423"/>
        <end position="437"/>
    </location>
</feature>
<evidence type="ECO:0000313" key="3">
    <source>
        <dbReference type="Proteomes" id="UP000615580"/>
    </source>
</evidence>
<dbReference type="EMBL" id="JADQUG010000002">
    <property type="protein sequence ID" value="MBG9353208.1"/>
    <property type="molecule type" value="Genomic_DNA"/>
</dbReference>
<dbReference type="Proteomes" id="UP000615580">
    <property type="component" value="Unassembled WGS sequence"/>
</dbReference>
<name>A0ABS0L945_9CORY</name>
<evidence type="ECO:0000313" key="2">
    <source>
        <dbReference type="EMBL" id="MBG9353208.1"/>
    </source>
</evidence>
<evidence type="ECO:0000256" key="1">
    <source>
        <dbReference type="SAM" id="MobiDB-lite"/>
    </source>
</evidence>
<sequence>MTPDVAGYGRAVSDLHAASAGLYSGPAITQEALAKAAGTTKGLRTDVLRNTAQAMVGGSSTSFVTDKFWGSLIKILAQIATSFIASGLLSLAERWLGGSDDADNIQMQSHQASDAIDCVEQEASTNIGTVINQLTAMIGQLVATLAGIDKKENPEAFAECVSAGAQAIDSAGSAIKQTCENRDKAIEQCFSTLTHRAEEKCSVQDPPPPPACTGGASGGAPAPAPATQPAGGVTPTSQPPRAEAAPPVPSAAGGLSSAGGGATDILGAVGSLISGLCEDSTTTEAITEVATETTAETVEKTCEKANEKTTRVDTTTSVTETCLEEKESEVEVVDCEPETKSCEQTCTASGVIGAVGLGIAVLGIGALIHCITESMGAFECVPPPPSPDVPPPPAPAPPPPVIDNVPEPPPPPKQIPGVAPAAAPVPPPPAPEPPAPAPLSSHINVKKAGSW</sequence>
<accession>A0ABS0L945</accession>
<keyword evidence="3" id="KW-1185">Reference proteome</keyword>
<protein>
    <submittedName>
        <fullName evidence="2">Uncharacterized protein</fullName>
    </submittedName>
</protein>
<gene>
    <name evidence="2" type="ORF">I4J41_00905</name>
</gene>
<feature type="region of interest" description="Disordered" evidence="1">
    <location>
        <begin position="200"/>
        <end position="258"/>
    </location>
</feature>
<organism evidence="2 3">
    <name type="scientific">Corynebacterium belfantii</name>
    <dbReference type="NCBI Taxonomy" id="2014537"/>
    <lineage>
        <taxon>Bacteria</taxon>
        <taxon>Bacillati</taxon>
        <taxon>Actinomycetota</taxon>
        <taxon>Actinomycetes</taxon>
        <taxon>Mycobacteriales</taxon>
        <taxon>Corynebacteriaceae</taxon>
        <taxon>Corynebacterium</taxon>
    </lineage>
</organism>
<proteinExistence type="predicted"/>